<comment type="function">
    <text evidence="12">Bifunctional regulator of neuronal activity in the mushroom body, and possibly other regions of the brain, that acts as a signaling molecule required for homeostatic regulation of sleep under normal conditions and after sleep deprivation. Reduces neuronal excitability by enhancing Sh/shaker K(+) channel activity; possibly by stabilizing Sh/shaker to increase protein levels, accelerating its activation kinetics, slowing C-type inactivation and enhancing recovery from inactivation. Specifically affects the A-type K(+) current. Antagonizes nicotinic acetylcholine receptors (nAChRs) to reduce synaptic transmission, possibly by preventing their localization to the cell surface. Required for regulation of neuromuscular excitability and plasticity at neuromuscular junctions.</text>
</comment>
<dbReference type="AlphaFoldDB" id="A0A0L8GGN8"/>
<evidence type="ECO:0000256" key="3">
    <source>
        <dbReference type="ARBA" id="ARBA00022475"/>
    </source>
</evidence>
<evidence type="ECO:0000256" key="7">
    <source>
        <dbReference type="ARBA" id="ARBA00023180"/>
    </source>
</evidence>
<dbReference type="GO" id="GO:0030431">
    <property type="term" value="P:sleep"/>
    <property type="evidence" value="ECO:0007669"/>
    <property type="project" value="InterPro"/>
</dbReference>
<proteinExistence type="inferred from homology"/>
<comment type="subunit">
    <text evidence="13">Interacts (via loop 2 of the three-fingered Ly-6 domain) with Sh/shaker; this interaction may stabilize both components of the complex and may be required for targeting or retention of Sh/shaker to neural cell projections. Interacts (via loop 2 of the three-fingered Ly-6 domain) with nAChRalpha3 and potentially other nicotinic acetylcholine receptors; this interaction is required for antagonism of nicotinic acetylcholine receptors.</text>
</comment>
<evidence type="ECO:0000313" key="16">
    <source>
        <dbReference type="EMBL" id="KOF76044.1"/>
    </source>
</evidence>
<dbReference type="GO" id="GO:0032222">
    <property type="term" value="P:regulation of synaptic transmission, cholinergic"/>
    <property type="evidence" value="ECO:0007669"/>
    <property type="project" value="InterPro"/>
</dbReference>
<dbReference type="STRING" id="37653.A0A0L8GGN8"/>
<comment type="similarity">
    <text evidence="2">Belongs to the quiver family.</text>
</comment>
<accession>A0A0L8GGN8</accession>
<evidence type="ECO:0000256" key="12">
    <source>
        <dbReference type="ARBA" id="ARBA00045788"/>
    </source>
</evidence>
<keyword evidence="7" id="KW-0325">Glycoprotein</keyword>
<dbReference type="InterPro" id="IPR050975">
    <property type="entry name" value="Sleep_regulator"/>
</dbReference>
<evidence type="ECO:0000256" key="4">
    <source>
        <dbReference type="ARBA" id="ARBA00022729"/>
    </source>
</evidence>
<dbReference type="PANTHER" id="PTHR33562">
    <property type="entry name" value="ATILLA, ISOFORM B-RELATED-RELATED"/>
    <property type="match status" value="1"/>
</dbReference>
<feature type="chain" id="PRO_5005583091" description="UPAR/Ly6 domain-containing protein qvr" evidence="15">
    <location>
        <begin position="19"/>
        <end position="138"/>
    </location>
</feature>
<evidence type="ECO:0000256" key="13">
    <source>
        <dbReference type="ARBA" id="ARBA00046769"/>
    </source>
</evidence>
<dbReference type="InterPro" id="IPR045860">
    <property type="entry name" value="Snake_toxin-like_sf"/>
</dbReference>
<evidence type="ECO:0000256" key="8">
    <source>
        <dbReference type="ARBA" id="ARBA00031037"/>
    </source>
</evidence>
<dbReference type="GO" id="GO:0005886">
    <property type="term" value="C:plasma membrane"/>
    <property type="evidence" value="ECO:0007669"/>
    <property type="project" value="UniProtKB-SubCell"/>
</dbReference>
<comment type="subcellular location">
    <subcellularLocation>
        <location evidence="1">Cell membrane</location>
        <topology evidence="1">Lipid-anchor</topology>
        <topology evidence="1">GPI-anchor</topology>
        <orientation evidence="1">Extracellular side</orientation>
    </subcellularLocation>
    <subcellularLocation>
        <location evidence="9">Membrane raft</location>
        <topology evidence="9">Lipid-anchor</topology>
        <topology evidence="9">GPI-anchor</topology>
        <orientation evidence="9">Extracellular side</orientation>
    </subcellularLocation>
</comment>
<evidence type="ECO:0000256" key="14">
    <source>
        <dbReference type="SAM" id="Phobius"/>
    </source>
</evidence>
<keyword evidence="3" id="KW-1003">Cell membrane</keyword>
<dbReference type="GO" id="GO:0048511">
    <property type="term" value="P:rhythmic process"/>
    <property type="evidence" value="ECO:0007669"/>
    <property type="project" value="UniProtKB-KW"/>
</dbReference>
<dbReference type="PANTHER" id="PTHR33562:SF31">
    <property type="entry name" value="PROTEIN QUIVER"/>
    <property type="match status" value="1"/>
</dbReference>
<dbReference type="EMBL" id="KQ421894">
    <property type="protein sequence ID" value="KOF76044.1"/>
    <property type="molecule type" value="Genomic_DNA"/>
</dbReference>
<reference evidence="16" key="1">
    <citation type="submission" date="2015-07" db="EMBL/GenBank/DDBJ databases">
        <title>MeaNS - Measles Nucleotide Surveillance Program.</title>
        <authorList>
            <person name="Tran T."/>
            <person name="Druce J."/>
        </authorList>
    </citation>
    <scope>NUCLEOTIDE SEQUENCE</scope>
    <source>
        <strain evidence="16">UCB-OBI-ISO-001</strain>
        <tissue evidence="16">Gonad</tissue>
    </source>
</reference>
<dbReference type="OMA" id="SCGAYKR"/>
<keyword evidence="14" id="KW-1133">Transmembrane helix</keyword>
<dbReference type="SUPFAM" id="SSF57302">
    <property type="entry name" value="Snake toxin-like"/>
    <property type="match status" value="1"/>
</dbReference>
<keyword evidence="14" id="KW-0472">Membrane</keyword>
<keyword evidence="4 15" id="KW-0732">Signal</keyword>
<evidence type="ECO:0000256" key="15">
    <source>
        <dbReference type="SAM" id="SignalP"/>
    </source>
</evidence>
<sequence>MNCLLLLTLLAIIPSGIAIQCYQCDSNEDISCPSSESFDTKVNGLIDCNSFEANVPGQFCMKKYQQSPGWNGWIKITRRCASRTSSGVAWGCQWVWDEAGVFTETCYCDQDGCNTAPSSAVINYVLLVLALMFVIFNI</sequence>
<keyword evidence="14" id="KW-0812">Transmembrane</keyword>
<feature type="transmembrane region" description="Helical" evidence="14">
    <location>
        <begin position="116"/>
        <end position="136"/>
    </location>
</feature>
<name>A0A0L8GGN8_OCTBM</name>
<evidence type="ECO:0000256" key="11">
    <source>
        <dbReference type="ARBA" id="ARBA00044561"/>
    </source>
</evidence>
<dbReference type="Pfam" id="PF17064">
    <property type="entry name" value="QVR"/>
    <property type="match status" value="1"/>
</dbReference>
<evidence type="ECO:0000256" key="6">
    <source>
        <dbReference type="ARBA" id="ARBA00023157"/>
    </source>
</evidence>
<protein>
    <recommendedName>
        <fullName evidence="10">UPAR/Ly6 domain-containing protein qvr</fullName>
    </recommendedName>
    <alternativeName>
        <fullName evidence="11">Protein quiver</fullName>
    </alternativeName>
    <alternativeName>
        <fullName evidence="8">Protein sleepless</fullName>
    </alternativeName>
</protein>
<evidence type="ECO:0000256" key="10">
    <source>
        <dbReference type="ARBA" id="ARBA00044524"/>
    </source>
</evidence>
<dbReference type="GO" id="GO:0045121">
    <property type="term" value="C:membrane raft"/>
    <property type="evidence" value="ECO:0007669"/>
    <property type="project" value="UniProtKB-SubCell"/>
</dbReference>
<feature type="signal peptide" evidence="15">
    <location>
        <begin position="1"/>
        <end position="18"/>
    </location>
</feature>
<evidence type="ECO:0000256" key="1">
    <source>
        <dbReference type="ARBA" id="ARBA00004471"/>
    </source>
</evidence>
<keyword evidence="5" id="KW-0090">Biological rhythms</keyword>
<organism evidence="16">
    <name type="scientific">Octopus bimaculoides</name>
    <name type="common">California two-spotted octopus</name>
    <dbReference type="NCBI Taxonomy" id="37653"/>
    <lineage>
        <taxon>Eukaryota</taxon>
        <taxon>Metazoa</taxon>
        <taxon>Spiralia</taxon>
        <taxon>Lophotrochozoa</taxon>
        <taxon>Mollusca</taxon>
        <taxon>Cephalopoda</taxon>
        <taxon>Coleoidea</taxon>
        <taxon>Octopodiformes</taxon>
        <taxon>Octopoda</taxon>
        <taxon>Incirrata</taxon>
        <taxon>Octopodidae</taxon>
        <taxon>Octopus</taxon>
    </lineage>
</organism>
<dbReference type="OrthoDB" id="10046582at2759"/>
<evidence type="ECO:0000256" key="9">
    <source>
        <dbReference type="ARBA" id="ARBA00044499"/>
    </source>
</evidence>
<dbReference type="KEGG" id="obi:106877007"/>
<dbReference type="InterPro" id="IPR031424">
    <property type="entry name" value="QVR-like"/>
</dbReference>
<evidence type="ECO:0000256" key="5">
    <source>
        <dbReference type="ARBA" id="ARBA00023108"/>
    </source>
</evidence>
<evidence type="ECO:0000256" key="2">
    <source>
        <dbReference type="ARBA" id="ARBA00010522"/>
    </source>
</evidence>
<gene>
    <name evidence="16" type="ORF">OCBIM_22033844mg</name>
</gene>
<keyword evidence="6" id="KW-1015">Disulfide bond</keyword>